<dbReference type="SUPFAM" id="SSF47616">
    <property type="entry name" value="GST C-terminal domain-like"/>
    <property type="match status" value="1"/>
</dbReference>
<dbReference type="STRING" id="910964.GEAM_3243"/>
<dbReference type="Pfam" id="PF13410">
    <property type="entry name" value="GST_C_2"/>
    <property type="match status" value="1"/>
</dbReference>
<accession>A0A085G6T9</accession>
<dbReference type="SFLD" id="SFLDG00358">
    <property type="entry name" value="Main_(cytGST)"/>
    <property type="match status" value="1"/>
</dbReference>
<evidence type="ECO:0000313" key="6">
    <source>
        <dbReference type="Proteomes" id="UP000028640"/>
    </source>
</evidence>
<dbReference type="SUPFAM" id="SSF52833">
    <property type="entry name" value="Thioredoxin-like"/>
    <property type="match status" value="1"/>
</dbReference>
<dbReference type="Gene3D" id="1.20.1050.10">
    <property type="match status" value="1"/>
</dbReference>
<dbReference type="Gene3D" id="3.40.30.10">
    <property type="entry name" value="Glutaredoxin"/>
    <property type="match status" value="1"/>
</dbReference>
<evidence type="ECO:0000313" key="5">
    <source>
        <dbReference type="EMBL" id="KFC79434.1"/>
    </source>
</evidence>
<protein>
    <submittedName>
        <fullName evidence="5">Putative glutathione S-transferase</fullName>
    </submittedName>
</protein>
<dbReference type="OrthoDB" id="5958450at2"/>
<evidence type="ECO:0000259" key="4">
    <source>
        <dbReference type="PROSITE" id="PS50405"/>
    </source>
</evidence>
<keyword evidence="2 5" id="KW-0808">Transferase</keyword>
<name>A0A085G6T9_EWIA3</name>
<comment type="similarity">
    <text evidence="1">Belongs to the GST superfamily.</text>
</comment>
<evidence type="ECO:0000256" key="2">
    <source>
        <dbReference type="ARBA" id="ARBA00022679"/>
    </source>
</evidence>
<dbReference type="EMBL" id="JMPJ01000065">
    <property type="protein sequence ID" value="KFC79434.1"/>
    <property type="molecule type" value="Genomic_DNA"/>
</dbReference>
<dbReference type="InterPro" id="IPR040079">
    <property type="entry name" value="Glutathione_S-Trfase"/>
</dbReference>
<feature type="domain" description="GST N-terminal" evidence="3">
    <location>
        <begin position="1"/>
        <end position="81"/>
    </location>
</feature>
<proteinExistence type="inferred from homology"/>
<dbReference type="CDD" id="cd03047">
    <property type="entry name" value="GST_N_2"/>
    <property type="match status" value="1"/>
</dbReference>
<dbReference type="eggNOG" id="COG0625">
    <property type="taxonomic scope" value="Bacteria"/>
</dbReference>
<evidence type="ECO:0000256" key="1">
    <source>
        <dbReference type="ARBA" id="ARBA00007409"/>
    </source>
</evidence>
<dbReference type="PANTHER" id="PTHR44051:SF19">
    <property type="entry name" value="DISULFIDE-BOND OXIDOREDUCTASE YFCG"/>
    <property type="match status" value="1"/>
</dbReference>
<evidence type="ECO:0000259" key="3">
    <source>
        <dbReference type="PROSITE" id="PS50404"/>
    </source>
</evidence>
<dbReference type="PANTHER" id="PTHR44051">
    <property type="entry name" value="GLUTATHIONE S-TRANSFERASE-RELATED"/>
    <property type="match status" value="1"/>
</dbReference>
<dbReference type="Proteomes" id="UP000028640">
    <property type="component" value="Unassembled WGS sequence"/>
</dbReference>
<dbReference type="GO" id="GO:0016740">
    <property type="term" value="F:transferase activity"/>
    <property type="evidence" value="ECO:0007669"/>
    <property type="project" value="UniProtKB-KW"/>
</dbReference>
<dbReference type="GeneID" id="78381390"/>
<dbReference type="CDD" id="cd03180">
    <property type="entry name" value="GST_C_2"/>
    <property type="match status" value="1"/>
</dbReference>
<dbReference type="InterPro" id="IPR036249">
    <property type="entry name" value="Thioredoxin-like_sf"/>
</dbReference>
<dbReference type="InterPro" id="IPR004045">
    <property type="entry name" value="Glutathione_S-Trfase_N"/>
</dbReference>
<dbReference type="AlphaFoldDB" id="A0A085G6T9"/>
<dbReference type="PROSITE" id="PS50404">
    <property type="entry name" value="GST_NTER"/>
    <property type="match status" value="1"/>
</dbReference>
<dbReference type="PROSITE" id="PS50405">
    <property type="entry name" value="GST_CTER"/>
    <property type="match status" value="1"/>
</dbReference>
<sequence>MLKLLGKASSINVRKVLWTCHELGLDYLREDFGIGFQSTETPEFKALNPNAMVPVLIDGDFVLWESNVICRYLAAREGREDLLSADIKKRALTEQWIDWQAGELNNSWRYAFPALARNSAQHTDPVLIEAGVSNWNRHMQILEAQLQKSGDYVLGDSFTLADIPLGLSVNRWAMTPMSRPALPAVEAYYERLNQREGFRLFGRNGMP</sequence>
<comment type="caution">
    <text evidence="5">The sequence shown here is derived from an EMBL/GenBank/DDBJ whole genome shotgun (WGS) entry which is preliminary data.</text>
</comment>
<organism evidence="5 6">
    <name type="scientific">Ewingella americana (strain ATCC 33852 / DSM 4580 / CCUG 14506 / JCM 5911 / LMG 7869 / NCTC 12157 / CDC 1468-78)</name>
    <dbReference type="NCBI Taxonomy" id="910964"/>
    <lineage>
        <taxon>Bacteria</taxon>
        <taxon>Pseudomonadati</taxon>
        <taxon>Pseudomonadota</taxon>
        <taxon>Gammaproteobacteria</taxon>
        <taxon>Enterobacterales</taxon>
        <taxon>Yersiniaceae</taxon>
        <taxon>Ewingella</taxon>
    </lineage>
</organism>
<keyword evidence="6" id="KW-1185">Reference proteome</keyword>
<dbReference type="InterPro" id="IPR036282">
    <property type="entry name" value="Glutathione-S-Trfase_C_sf"/>
</dbReference>
<reference evidence="5 6" key="1">
    <citation type="submission" date="2014-05" db="EMBL/GenBank/DDBJ databases">
        <title>ATOL: Assembling a taxonomically balanced genome-scale reconstruction of the evolutionary history of the Enterobacteriaceae.</title>
        <authorList>
            <person name="Plunkett G.III."/>
            <person name="Neeno-Eckwall E.C."/>
            <person name="Glasner J.D."/>
            <person name="Perna N.T."/>
        </authorList>
    </citation>
    <scope>NUCLEOTIDE SEQUENCE [LARGE SCALE GENOMIC DNA]</scope>
    <source>
        <strain evidence="5 6">ATCC 33852</strain>
    </source>
</reference>
<dbReference type="InterPro" id="IPR010987">
    <property type="entry name" value="Glutathione-S-Trfase_C-like"/>
</dbReference>
<dbReference type="SFLD" id="SFLDS00019">
    <property type="entry name" value="Glutathione_Transferase_(cytos"/>
    <property type="match status" value="1"/>
</dbReference>
<gene>
    <name evidence="5" type="ORF">GEAM_3243</name>
</gene>
<feature type="domain" description="GST C-terminal" evidence="4">
    <location>
        <begin position="86"/>
        <end position="207"/>
    </location>
</feature>
<dbReference type="RefSeq" id="WP_034793405.1">
    <property type="nucleotide sequence ID" value="NZ_JMPJ01000065.1"/>
</dbReference>
<dbReference type="FunFam" id="3.40.30.10:FF:000039">
    <property type="entry name" value="Glutathione S-transferase domain"/>
    <property type="match status" value="1"/>
</dbReference>
<dbReference type="Pfam" id="PF02798">
    <property type="entry name" value="GST_N"/>
    <property type="match status" value="1"/>
</dbReference>
<dbReference type="SFLD" id="SFLDG01150">
    <property type="entry name" value="Main.1:_Beta-like"/>
    <property type="match status" value="1"/>
</dbReference>